<organism evidence="1 2">
    <name type="scientific">Zeaxanthinibacter enoshimensis</name>
    <dbReference type="NCBI Taxonomy" id="392009"/>
    <lineage>
        <taxon>Bacteria</taxon>
        <taxon>Pseudomonadati</taxon>
        <taxon>Bacteroidota</taxon>
        <taxon>Flavobacteriia</taxon>
        <taxon>Flavobacteriales</taxon>
        <taxon>Flavobacteriaceae</taxon>
        <taxon>Zeaxanthinibacter</taxon>
    </lineage>
</organism>
<gene>
    <name evidence="1" type="ORF">CLV82_0491</name>
</gene>
<evidence type="ECO:0000313" key="1">
    <source>
        <dbReference type="EMBL" id="TDQ32658.1"/>
    </source>
</evidence>
<proteinExistence type="predicted"/>
<sequence>MQGTKYIAIIFLLALTANFAAMQFKAIVPLVSNGAVQVENPFCKKRFSTDSAGDGRDEVSETATSTVAAIQLTIPCTAPWQMPEAPVLSVTPSPGNRQITSFFQARYAFFNEVNSPPPRLI</sequence>
<accession>A0A4R6TUP7</accession>
<reference evidence="1 2" key="1">
    <citation type="submission" date="2019-03" db="EMBL/GenBank/DDBJ databases">
        <title>Genomic Encyclopedia of Archaeal and Bacterial Type Strains, Phase II (KMG-II): from individual species to whole genera.</title>
        <authorList>
            <person name="Goeker M."/>
        </authorList>
    </citation>
    <scope>NUCLEOTIDE SEQUENCE [LARGE SCALE GENOMIC DNA]</scope>
    <source>
        <strain evidence="1 2">DSM 18435</strain>
    </source>
</reference>
<protein>
    <submittedName>
        <fullName evidence="1">Uncharacterized protein</fullName>
    </submittedName>
</protein>
<name>A0A4R6TUP7_9FLAO</name>
<dbReference type="Proteomes" id="UP000295468">
    <property type="component" value="Unassembled WGS sequence"/>
</dbReference>
<evidence type="ECO:0000313" key="2">
    <source>
        <dbReference type="Proteomes" id="UP000295468"/>
    </source>
</evidence>
<keyword evidence="2" id="KW-1185">Reference proteome</keyword>
<dbReference type="RefSeq" id="WP_133642701.1">
    <property type="nucleotide sequence ID" value="NZ_SNYI01000001.1"/>
</dbReference>
<dbReference type="AlphaFoldDB" id="A0A4R6TUP7"/>
<comment type="caution">
    <text evidence="1">The sequence shown here is derived from an EMBL/GenBank/DDBJ whole genome shotgun (WGS) entry which is preliminary data.</text>
</comment>
<dbReference type="EMBL" id="SNYI01000001">
    <property type="protein sequence ID" value="TDQ32658.1"/>
    <property type="molecule type" value="Genomic_DNA"/>
</dbReference>